<dbReference type="InterPro" id="IPR038297">
    <property type="entry name" value="CcmH/CycL/NrfF/Ccl2_sf"/>
</dbReference>
<dbReference type="PANTHER" id="PTHR47870">
    <property type="entry name" value="CYTOCHROME C-TYPE BIOGENESIS PROTEIN CCMH"/>
    <property type="match status" value="1"/>
</dbReference>
<feature type="domain" description="CcmH/CycL/Ccl2/NrfF N-terminal" evidence="8">
    <location>
        <begin position="13"/>
        <end position="121"/>
    </location>
</feature>
<dbReference type="PANTHER" id="PTHR47870:SF1">
    <property type="entry name" value="CYTOCHROME C-TYPE BIOGENESIS PROTEIN CCMH"/>
    <property type="match status" value="1"/>
</dbReference>
<keyword evidence="6 7" id="KW-0408">Iron</keyword>
<dbReference type="InterPro" id="IPR051263">
    <property type="entry name" value="C-type_cytochrome_biogenesis"/>
</dbReference>
<evidence type="ECO:0000256" key="4">
    <source>
        <dbReference type="ARBA" id="ARBA00022729"/>
    </source>
</evidence>
<comment type="function">
    <text evidence="7">Possible subunit of a heme lyase.</text>
</comment>
<keyword evidence="7" id="KW-1133">Transmembrane helix</keyword>
<protein>
    <recommendedName>
        <fullName evidence="7">Cytochrome c-type biogenesis protein</fullName>
    </recommendedName>
</protein>
<evidence type="ECO:0000256" key="1">
    <source>
        <dbReference type="ARBA" id="ARBA00010342"/>
    </source>
</evidence>
<evidence type="ECO:0000256" key="2">
    <source>
        <dbReference type="ARBA" id="ARBA00022617"/>
    </source>
</evidence>
<dbReference type="CDD" id="cd16378">
    <property type="entry name" value="CcmH_N"/>
    <property type="match status" value="1"/>
</dbReference>
<dbReference type="GO" id="GO:0046872">
    <property type="term" value="F:metal ion binding"/>
    <property type="evidence" value="ECO:0007669"/>
    <property type="project" value="UniProtKB-KW"/>
</dbReference>
<evidence type="ECO:0000256" key="7">
    <source>
        <dbReference type="RuleBase" id="RU364112"/>
    </source>
</evidence>
<dbReference type="GO" id="GO:0005886">
    <property type="term" value="C:plasma membrane"/>
    <property type="evidence" value="ECO:0007669"/>
    <property type="project" value="TreeGrafter"/>
</dbReference>
<gene>
    <name evidence="9" type="ORF">G3I74_10350</name>
</gene>
<dbReference type="EMBL" id="JAAGSC010000041">
    <property type="protein sequence ID" value="NDY96131.1"/>
    <property type="molecule type" value="Genomic_DNA"/>
</dbReference>
<dbReference type="Proteomes" id="UP000484885">
    <property type="component" value="Unassembled WGS sequence"/>
</dbReference>
<organism evidence="9 10">
    <name type="scientific">Wenzhouxiangella limi</name>
    <dbReference type="NCBI Taxonomy" id="2707351"/>
    <lineage>
        <taxon>Bacteria</taxon>
        <taxon>Pseudomonadati</taxon>
        <taxon>Pseudomonadota</taxon>
        <taxon>Gammaproteobacteria</taxon>
        <taxon>Chromatiales</taxon>
        <taxon>Wenzhouxiangellaceae</taxon>
        <taxon>Wenzhouxiangella</taxon>
    </lineage>
</organism>
<feature type="transmembrane region" description="Helical" evidence="7">
    <location>
        <begin position="95"/>
        <end position="116"/>
    </location>
</feature>
<comment type="similarity">
    <text evidence="1 7">Belongs to the CcmH/CycL/Ccl2/NrfF family.</text>
</comment>
<evidence type="ECO:0000256" key="6">
    <source>
        <dbReference type="ARBA" id="ARBA00023004"/>
    </source>
</evidence>
<dbReference type="InterPro" id="IPR005616">
    <property type="entry name" value="CcmH/CycL/Ccl2/NrfF_N"/>
</dbReference>
<keyword evidence="7" id="KW-0472">Membrane</keyword>
<dbReference type="AlphaFoldDB" id="A0A845V7H3"/>
<evidence type="ECO:0000259" key="8">
    <source>
        <dbReference type="Pfam" id="PF03918"/>
    </source>
</evidence>
<evidence type="ECO:0000256" key="3">
    <source>
        <dbReference type="ARBA" id="ARBA00022723"/>
    </source>
</evidence>
<comment type="caution">
    <text evidence="9">The sequence shown here is derived from an EMBL/GenBank/DDBJ whole genome shotgun (WGS) entry which is preliminary data.</text>
</comment>
<sequence length="123" mass="14000">MQRGQMGSMVSPIEPLPFRSDLERQRFKALTGELRCTVCQNESLSESTAPLARDIRMEVFSMLQEGRSDFEIRNFMVDRYGDFVLYRPPLASHTILLWGGPLLLLIGGLIGALFVIKKRRQAL</sequence>
<evidence type="ECO:0000313" key="9">
    <source>
        <dbReference type="EMBL" id="NDY96131.1"/>
    </source>
</evidence>
<keyword evidence="10" id="KW-1185">Reference proteome</keyword>
<keyword evidence="7" id="KW-0812">Transmembrane</keyword>
<name>A0A845V7H3_9GAMM</name>
<accession>A0A845V7H3</accession>
<dbReference type="GO" id="GO:0017004">
    <property type="term" value="P:cytochrome complex assembly"/>
    <property type="evidence" value="ECO:0007669"/>
    <property type="project" value="UniProtKB-KW"/>
</dbReference>
<proteinExistence type="inferred from homology"/>
<dbReference type="FunFam" id="1.10.8.640:FF:000001">
    <property type="entry name" value="Cytochrome c-type biogenesis protein"/>
    <property type="match status" value="1"/>
</dbReference>
<keyword evidence="2 7" id="KW-0349">Heme</keyword>
<reference evidence="9 10" key="1">
    <citation type="submission" date="2020-02" db="EMBL/GenBank/DDBJ databases">
        <authorList>
            <person name="Zhang X.-Y."/>
        </authorList>
    </citation>
    <scope>NUCLEOTIDE SEQUENCE [LARGE SCALE GENOMIC DNA]</scope>
    <source>
        <strain evidence="9 10">C33</strain>
    </source>
</reference>
<dbReference type="Pfam" id="PF03918">
    <property type="entry name" value="CcmH"/>
    <property type="match status" value="1"/>
</dbReference>
<dbReference type="Gene3D" id="1.10.8.640">
    <property type="entry name" value="Cytochrome C biogenesis protein"/>
    <property type="match status" value="1"/>
</dbReference>
<evidence type="ECO:0000313" key="10">
    <source>
        <dbReference type="Proteomes" id="UP000484885"/>
    </source>
</evidence>
<keyword evidence="3 7" id="KW-0479">Metal-binding</keyword>
<keyword evidence="4 7" id="KW-0732">Signal</keyword>
<keyword evidence="5" id="KW-0201">Cytochrome c-type biogenesis</keyword>
<evidence type="ECO:0000256" key="5">
    <source>
        <dbReference type="ARBA" id="ARBA00022748"/>
    </source>
</evidence>